<organism evidence="1 2">
    <name type="scientific">Dendrolimus kikuchii</name>
    <dbReference type="NCBI Taxonomy" id="765133"/>
    <lineage>
        <taxon>Eukaryota</taxon>
        <taxon>Metazoa</taxon>
        <taxon>Ecdysozoa</taxon>
        <taxon>Arthropoda</taxon>
        <taxon>Hexapoda</taxon>
        <taxon>Insecta</taxon>
        <taxon>Pterygota</taxon>
        <taxon>Neoptera</taxon>
        <taxon>Endopterygota</taxon>
        <taxon>Lepidoptera</taxon>
        <taxon>Glossata</taxon>
        <taxon>Ditrysia</taxon>
        <taxon>Bombycoidea</taxon>
        <taxon>Lasiocampidae</taxon>
        <taxon>Dendrolimus</taxon>
    </lineage>
</organism>
<protein>
    <submittedName>
        <fullName evidence="1">Uncharacterized protein</fullName>
    </submittedName>
</protein>
<comment type="caution">
    <text evidence="1">The sequence shown here is derived from an EMBL/GenBank/DDBJ whole genome shotgun (WGS) entry which is preliminary data.</text>
</comment>
<gene>
    <name evidence="1" type="ORF">K1T71_006571</name>
</gene>
<dbReference type="EMBL" id="CM034397">
    <property type="protein sequence ID" value="KAJ0177698.1"/>
    <property type="molecule type" value="Genomic_DNA"/>
</dbReference>
<evidence type="ECO:0000313" key="2">
    <source>
        <dbReference type="Proteomes" id="UP000824533"/>
    </source>
</evidence>
<sequence length="559" mass="63181">MFVTWPSFNKFYSKWLLKRSPVRVGATISEISTSIQTPKDMVFSQTSLKTQTVLKVVEIDRLKATKNQQVNGSTGVITDGYAGASPPSPVATTSYSEDFLKPEPLFESLMCHESDSEFFQDLVQWCSTPAKEEQVQTIDSPKIIEDRALNMDNTYTSFSPQGWDAFDANSPYAHTGFYNNNTRMDPLSPTIDGFGPFENSLLTTQDEEPSNIQYQEQFLDLGSLPIVIGGLTSEKVAEASQWLTSEPTQHWASTHDTDYTYNKTQNEVPFIYQEDSLDSKCISVTPREVETNNVVISEYVISTDRGREGLLQETGMAGRGGLSVDVARAPLWPSHSISTPEVLNYVEQLEKEKCSHSVSKPAGQWPAQEVLSDLLTTNLKTDRPSPPVEYEPITPKSESHAESDLEDAKVHTSKKRHHDSEDSDATYTPYIEQSRKYKRRKPNVPIKDMILALEGSQTLTKARRGRPPKRRESTVSSVCSVDDNTSSVSTQEMKYRELRDKNNEASKRSRMNRKLKELQMEQKVVELEERNKKLKIQVDVLEEMSKKMKDALMSVILQK</sequence>
<dbReference type="Proteomes" id="UP000824533">
    <property type="component" value="Linkage Group LG11"/>
</dbReference>
<evidence type="ECO:0000313" key="1">
    <source>
        <dbReference type="EMBL" id="KAJ0177698.1"/>
    </source>
</evidence>
<proteinExistence type="predicted"/>
<keyword evidence="2" id="KW-1185">Reference proteome</keyword>
<name>A0ACC1D189_9NEOP</name>
<reference evidence="1 2" key="1">
    <citation type="journal article" date="2021" name="Front. Genet.">
        <title>Chromosome-Level Genome Assembly Reveals Significant Gene Expansion in the Toll and IMD Signaling Pathways of Dendrolimus kikuchii.</title>
        <authorList>
            <person name="Zhou J."/>
            <person name="Wu P."/>
            <person name="Xiong Z."/>
            <person name="Liu N."/>
            <person name="Zhao N."/>
            <person name="Ji M."/>
            <person name="Qiu Y."/>
            <person name="Yang B."/>
        </authorList>
    </citation>
    <scope>NUCLEOTIDE SEQUENCE [LARGE SCALE GENOMIC DNA]</scope>
    <source>
        <strain evidence="1">Ann1</strain>
    </source>
</reference>
<accession>A0ACC1D189</accession>